<accession>A0A7T4R270</accession>
<evidence type="ECO:0000313" key="3">
    <source>
        <dbReference type="Proteomes" id="UP000596063"/>
    </source>
</evidence>
<feature type="signal peptide" evidence="1">
    <location>
        <begin position="1"/>
        <end position="22"/>
    </location>
</feature>
<dbReference type="PANTHER" id="PTHR36573:SF1">
    <property type="entry name" value="INTERMEMBRANE PHOSPHOLIPID TRANSPORT SYSTEM BINDING PROTEIN MLAC"/>
    <property type="match status" value="1"/>
</dbReference>
<dbReference type="Pfam" id="PF05494">
    <property type="entry name" value="MlaC"/>
    <property type="match status" value="1"/>
</dbReference>
<dbReference type="RefSeq" id="WP_198570530.1">
    <property type="nucleotide sequence ID" value="NZ_CP066167.1"/>
</dbReference>
<dbReference type="KEGG" id="snan:I6N98_04085"/>
<dbReference type="InterPro" id="IPR008869">
    <property type="entry name" value="MlaC/ttg2D"/>
</dbReference>
<dbReference type="EMBL" id="CP066167">
    <property type="protein sequence ID" value="QQD19045.1"/>
    <property type="molecule type" value="Genomic_DNA"/>
</dbReference>
<reference evidence="2" key="1">
    <citation type="submission" date="2020-12" db="EMBL/GenBank/DDBJ databases">
        <authorList>
            <person name="Shan Y."/>
        </authorList>
    </citation>
    <scope>NUCLEOTIDE SEQUENCE [LARGE SCALE GENOMIC DNA]</scope>
    <source>
        <strain evidence="2">Csc3.9</strain>
    </source>
</reference>
<dbReference type="Gene3D" id="3.10.450.710">
    <property type="entry name" value="Tgt2/MlaC"/>
    <property type="match status" value="1"/>
</dbReference>
<sequence length="229" mass="26091">MIKRILLAATMMVLGLSLSAQAEDVDKKPGPYEVVAGTTEELVKEIEAAREYYDEDPERFNQRVREMLDEVVDFQSFARGVMGRYGSRAYYQSLQSEEAKARFRDRVIRFTESFKDGLINTYAKGLLAFNGNRIEVLPLAEDADLSGSVGVRQHIYGDRPKPYEVVYTLRKDSNGEWKLRNVIIEGLNLGRIYQNQFNAAVRTHDGDIDKVIDNWTVAPQEVMEQQAEG</sequence>
<organism evidence="2 3">
    <name type="scientific">Spongiibacter nanhainus</name>
    <dbReference type="NCBI Taxonomy" id="2794344"/>
    <lineage>
        <taxon>Bacteria</taxon>
        <taxon>Pseudomonadati</taxon>
        <taxon>Pseudomonadota</taxon>
        <taxon>Gammaproteobacteria</taxon>
        <taxon>Cellvibrionales</taxon>
        <taxon>Spongiibacteraceae</taxon>
        <taxon>Spongiibacter</taxon>
    </lineage>
</organism>
<dbReference type="InterPro" id="IPR042245">
    <property type="entry name" value="Tgt2/MlaC_sf"/>
</dbReference>
<keyword evidence="3" id="KW-1185">Reference proteome</keyword>
<evidence type="ECO:0000313" key="2">
    <source>
        <dbReference type="EMBL" id="QQD19045.1"/>
    </source>
</evidence>
<dbReference type="AlphaFoldDB" id="A0A7T4R270"/>
<gene>
    <name evidence="2" type="ORF">I6N98_04085</name>
</gene>
<dbReference type="Proteomes" id="UP000596063">
    <property type="component" value="Chromosome"/>
</dbReference>
<feature type="chain" id="PRO_5032521348" evidence="1">
    <location>
        <begin position="23"/>
        <end position="229"/>
    </location>
</feature>
<name>A0A7T4R270_9GAMM</name>
<protein>
    <submittedName>
        <fullName evidence="2">ABC transporter substrate-binding protein</fullName>
    </submittedName>
</protein>
<proteinExistence type="predicted"/>
<dbReference type="PANTHER" id="PTHR36573">
    <property type="entry name" value="INTERMEMBRANE PHOSPHOLIPID TRANSPORT SYSTEM BINDING PROTEIN MLAC"/>
    <property type="match status" value="1"/>
</dbReference>
<keyword evidence="1" id="KW-0732">Signal</keyword>
<dbReference type="PIRSF" id="PIRSF004649">
    <property type="entry name" value="MlaC"/>
    <property type="match status" value="1"/>
</dbReference>
<evidence type="ECO:0000256" key="1">
    <source>
        <dbReference type="SAM" id="SignalP"/>
    </source>
</evidence>